<proteinExistence type="predicted"/>
<dbReference type="RefSeq" id="WP_204392046.1">
    <property type="nucleotide sequence ID" value="NZ_JAFBBW010000001.1"/>
</dbReference>
<organism evidence="2 3">
    <name type="scientific">Agromyces aurantiacus</name>
    <dbReference type="NCBI Taxonomy" id="165814"/>
    <lineage>
        <taxon>Bacteria</taxon>
        <taxon>Bacillati</taxon>
        <taxon>Actinomycetota</taxon>
        <taxon>Actinomycetes</taxon>
        <taxon>Micrococcales</taxon>
        <taxon>Microbacteriaceae</taxon>
        <taxon>Agromyces</taxon>
    </lineage>
</organism>
<name>A0ABV9R3Z3_9MICO</name>
<evidence type="ECO:0000313" key="2">
    <source>
        <dbReference type="EMBL" id="MFC4828826.1"/>
    </source>
</evidence>
<dbReference type="GO" id="GO:0005524">
    <property type="term" value="F:ATP binding"/>
    <property type="evidence" value="ECO:0007669"/>
    <property type="project" value="UniProtKB-KW"/>
</dbReference>
<dbReference type="Gene3D" id="3.40.50.300">
    <property type="entry name" value="P-loop containing nucleotide triphosphate hydrolases"/>
    <property type="match status" value="1"/>
</dbReference>
<dbReference type="Proteomes" id="UP001595960">
    <property type="component" value="Unassembled WGS sequence"/>
</dbReference>
<feature type="compositionally biased region" description="Basic and acidic residues" evidence="1">
    <location>
        <begin position="317"/>
        <end position="326"/>
    </location>
</feature>
<dbReference type="SUPFAM" id="SSF52540">
    <property type="entry name" value="P-loop containing nucleoside triphosphate hydrolases"/>
    <property type="match status" value="1"/>
</dbReference>
<dbReference type="InterPro" id="IPR027417">
    <property type="entry name" value="P-loop_NTPase"/>
</dbReference>
<comment type="caution">
    <text evidence="2">The sequence shown here is derived from an EMBL/GenBank/DDBJ whole genome shotgun (WGS) entry which is preliminary data.</text>
</comment>
<keyword evidence="3" id="KW-1185">Reference proteome</keyword>
<protein>
    <submittedName>
        <fullName evidence="2">ATP-binding protein</fullName>
    </submittedName>
</protein>
<accession>A0ABV9R3Z3</accession>
<keyword evidence="2" id="KW-0547">Nucleotide-binding</keyword>
<evidence type="ECO:0000313" key="3">
    <source>
        <dbReference type="Proteomes" id="UP001595960"/>
    </source>
</evidence>
<feature type="region of interest" description="Disordered" evidence="1">
    <location>
        <begin position="307"/>
        <end position="326"/>
    </location>
</feature>
<evidence type="ECO:0000256" key="1">
    <source>
        <dbReference type="SAM" id="MobiDB-lite"/>
    </source>
</evidence>
<reference evidence="3" key="1">
    <citation type="journal article" date="2019" name="Int. J. Syst. Evol. Microbiol.">
        <title>The Global Catalogue of Microorganisms (GCM) 10K type strain sequencing project: providing services to taxonomists for standard genome sequencing and annotation.</title>
        <authorList>
            <consortium name="The Broad Institute Genomics Platform"/>
            <consortium name="The Broad Institute Genome Sequencing Center for Infectious Disease"/>
            <person name="Wu L."/>
            <person name="Ma J."/>
        </authorList>
    </citation>
    <scope>NUCLEOTIDE SEQUENCE [LARGE SCALE GENOMIC DNA]</scope>
    <source>
        <strain evidence="3">CGMCC 1.12192</strain>
    </source>
</reference>
<sequence>MRKKFEPIDVSDVFVAGNYPAHTYNPRSGTHLESEITSYLRQRGKCLVISGPSKSGKTVLVEHMLPRSFAVWISGNRLRTIEDVWSAIVDQLDAYTEVSRSESEGSGVALEGSVTVGIPEFLQAKVGARPTFDKNEAIAGRHVRSAASTVLEYLAHTPVPIVIDDFHYIEDEGLRKQVTLVVKELILATHVILIAVPHVAFDPVRDSPDMNGRVWGVRVEPWEVQELAEIAVDGFRVLNLIDADGLGNKLAEASLGAPFIMQQLCQDLVWANNIYESNLSTLPLSPPSSWPVFFRTVADRHVPGIFEKLKQGPPTRGQERVNRPLKDGRRTDSYGAILLGVKSLSPRLEYHYTVLSKELEKFFSEVPKNQQLTSALGHMAEIARKGRGTSDAAFAYKDDRVNVADPFLAFYLQYGSWTLPGPDA</sequence>
<keyword evidence="2" id="KW-0067">ATP-binding</keyword>
<dbReference type="EMBL" id="JBHSJC010000001">
    <property type="protein sequence ID" value="MFC4828826.1"/>
    <property type="molecule type" value="Genomic_DNA"/>
</dbReference>
<gene>
    <name evidence="2" type="ORF">ACFPER_08515</name>
</gene>